<comment type="caution">
    <text evidence="1">The sequence shown here is derived from an EMBL/GenBank/DDBJ whole genome shotgun (WGS) entry which is preliminary data.</text>
</comment>
<dbReference type="AlphaFoldDB" id="A0A366H5E4"/>
<evidence type="ECO:0008006" key="3">
    <source>
        <dbReference type="Google" id="ProtNLM"/>
    </source>
</evidence>
<dbReference type="EMBL" id="QNRR01000015">
    <property type="protein sequence ID" value="RBP36872.1"/>
    <property type="molecule type" value="Genomic_DNA"/>
</dbReference>
<dbReference type="InterPro" id="IPR023393">
    <property type="entry name" value="START-like_dom_sf"/>
</dbReference>
<dbReference type="Gene3D" id="3.30.530.20">
    <property type="match status" value="1"/>
</dbReference>
<reference evidence="1 2" key="1">
    <citation type="submission" date="2018-06" db="EMBL/GenBank/DDBJ databases">
        <title>Genomic Encyclopedia of Type Strains, Phase IV (KMG-IV): sequencing the most valuable type-strain genomes for metagenomic binning, comparative biology and taxonomic classification.</title>
        <authorList>
            <person name="Goeker M."/>
        </authorList>
    </citation>
    <scope>NUCLEOTIDE SEQUENCE [LARGE SCALE GENOMIC DNA]</scope>
    <source>
        <strain evidence="1 2">DSM 25532</strain>
    </source>
</reference>
<proteinExistence type="predicted"/>
<gene>
    <name evidence="1" type="ORF">DES53_11513</name>
</gene>
<dbReference type="SUPFAM" id="SSF55961">
    <property type="entry name" value="Bet v1-like"/>
    <property type="match status" value="1"/>
</dbReference>
<accession>A0A366H5E4</accession>
<protein>
    <recommendedName>
        <fullName evidence="3">Polyketide cyclase/dehydrase/lipid transport protein</fullName>
    </recommendedName>
</protein>
<evidence type="ECO:0000313" key="2">
    <source>
        <dbReference type="Proteomes" id="UP000253426"/>
    </source>
</evidence>
<dbReference type="Proteomes" id="UP000253426">
    <property type="component" value="Unassembled WGS sequence"/>
</dbReference>
<keyword evidence="2" id="KW-1185">Reference proteome</keyword>
<evidence type="ECO:0000313" key="1">
    <source>
        <dbReference type="EMBL" id="RBP36872.1"/>
    </source>
</evidence>
<sequence>MRNIVVETTLLCPAPFAFRELAQWEEWPFLVPGFFSETPEQTSDKTLHVSTIVTGRKRTFHAKLVSVEWDKGASWISADGLFASGEVFTEALPHGGTHFILILHYQPQGLTEICHDLLGLVHRRMRDSVVRLKGQLDHQWSMMMAAPGGHATA</sequence>
<name>A0A366H5E4_9BACT</name>
<organism evidence="1 2">
    <name type="scientific">Roseimicrobium gellanilyticum</name>
    <dbReference type="NCBI Taxonomy" id="748857"/>
    <lineage>
        <taxon>Bacteria</taxon>
        <taxon>Pseudomonadati</taxon>
        <taxon>Verrucomicrobiota</taxon>
        <taxon>Verrucomicrobiia</taxon>
        <taxon>Verrucomicrobiales</taxon>
        <taxon>Verrucomicrobiaceae</taxon>
        <taxon>Roseimicrobium</taxon>
    </lineage>
</organism>